<gene>
    <name evidence="1" type="ORF">FA95DRAFT_1553979</name>
</gene>
<evidence type="ECO:0000313" key="2">
    <source>
        <dbReference type="Proteomes" id="UP000814033"/>
    </source>
</evidence>
<protein>
    <submittedName>
        <fullName evidence="1">Mis12-domain-containing protein</fullName>
    </submittedName>
</protein>
<evidence type="ECO:0000313" key="1">
    <source>
        <dbReference type="EMBL" id="KAI0052004.1"/>
    </source>
</evidence>
<dbReference type="Proteomes" id="UP000814033">
    <property type="component" value="Unassembled WGS sequence"/>
</dbReference>
<organism evidence="1 2">
    <name type="scientific">Auriscalpium vulgare</name>
    <dbReference type="NCBI Taxonomy" id="40419"/>
    <lineage>
        <taxon>Eukaryota</taxon>
        <taxon>Fungi</taxon>
        <taxon>Dikarya</taxon>
        <taxon>Basidiomycota</taxon>
        <taxon>Agaricomycotina</taxon>
        <taxon>Agaricomycetes</taxon>
        <taxon>Russulales</taxon>
        <taxon>Auriscalpiaceae</taxon>
        <taxon>Auriscalpium</taxon>
    </lineage>
</organism>
<reference evidence="1" key="2">
    <citation type="journal article" date="2022" name="New Phytol.">
        <title>Evolutionary transition to the ectomycorrhizal habit in the genomes of a hyperdiverse lineage of mushroom-forming fungi.</title>
        <authorList>
            <person name="Looney B."/>
            <person name="Miyauchi S."/>
            <person name="Morin E."/>
            <person name="Drula E."/>
            <person name="Courty P.E."/>
            <person name="Kohler A."/>
            <person name="Kuo A."/>
            <person name="LaButti K."/>
            <person name="Pangilinan J."/>
            <person name="Lipzen A."/>
            <person name="Riley R."/>
            <person name="Andreopoulos W."/>
            <person name="He G."/>
            <person name="Johnson J."/>
            <person name="Nolan M."/>
            <person name="Tritt A."/>
            <person name="Barry K.W."/>
            <person name="Grigoriev I.V."/>
            <person name="Nagy L.G."/>
            <person name="Hibbett D."/>
            <person name="Henrissat B."/>
            <person name="Matheny P.B."/>
            <person name="Labbe J."/>
            <person name="Martin F.M."/>
        </authorList>
    </citation>
    <scope>NUCLEOTIDE SEQUENCE</scope>
    <source>
        <strain evidence="1">FP105234-sp</strain>
    </source>
</reference>
<proteinExistence type="predicted"/>
<dbReference type="EMBL" id="MU275848">
    <property type="protein sequence ID" value="KAI0052004.1"/>
    <property type="molecule type" value="Genomic_DNA"/>
</dbReference>
<accession>A0ACB8S6V7</accession>
<sequence length="273" mass="30368">MPQPPAPDALLHEILTFSHHFLLDDLINIANETVGQAVDAMHGFLERWGEQRKKADAGWDGTPEVEKGLVAFQTLLERHTDLAFDRFELWSRRNIFTVSADLAVVAPHHEGLDLEQPPEKEAELLAEIVELQRKISNQRRLQRLYTRAIRVSTHQAHTSEKRLERLSFLQSPPSETLSALPANVDAVYKSVSLLPEMDLSRADVPLPDPGKRQWETGKAGYVSWAIAQLISRAKRLEAQEGASGASVDVKVEDAYELGSTEDVKDALAAVAGE</sequence>
<name>A0ACB8S6V7_9AGAM</name>
<keyword evidence="2" id="KW-1185">Reference proteome</keyword>
<reference evidence="1" key="1">
    <citation type="submission" date="2021-02" db="EMBL/GenBank/DDBJ databases">
        <authorList>
            <consortium name="DOE Joint Genome Institute"/>
            <person name="Ahrendt S."/>
            <person name="Looney B.P."/>
            <person name="Miyauchi S."/>
            <person name="Morin E."/>
            <person name="Drula E."/>
            <person name="Courty P.E."/>
            <person name="Chicoki N."/>
            <person name="Fauchery L."/>
            <person name="Kohler A."/>
            <person name="Kuo A."/>
            <person name="Labutti K."/>
            <person name="Pangilinan J."/>
            <person name="Lipzen A."/>
            <person name="Riley R."/>
            <person name="Andreopoulos W."/>
            <person name="He G."/>
            <person name="Johnson J."/>
            <person name="Barry K.W."/>
            <person name="Grigoriev I.V."/>
            <person name="Nagy L."/>
            <person name="Hibbett D."/>
            <person name="Henrissat B."/>
            <person name="Matheny P.B."/>
            <person name="Labbe J."/>
            <person name="Martin F."/>
        </authorList>
    </citation>
    <scope>NUCLEOTIDE SEQUENCE</scope>
    <source>
        <strain evidence="1">FP105234-sp</strain>
    </source>
</reference>
<comment type="caution">
    <text evidence="1">The sequence shown here is derived from an EMBL/GenBank/DDBJ whole genome shotgun (WGS) entry which is preliminary data.</text>
</comment>